<dbReference type="Proteomes" id="UP000280395">
    <property type="component" value="Unassembled WGS sequence"/>
</dbReference>
<reference evidence="1 2" key="1">
    <citation type="submission" date="2018-08" db="EMBL/GenBank/DDBJ databases">
        <title>Recombination of ecologically and evolutionarily significant loci maintains genetic cohesion in the Pseudomonas syringae species complex.</title>
        <authorList>
            <person name="Dillon M."/>
            <person name="Thakur S."/>
            <person name="Almeida R.N.D."/>
            <person name="Weir B.S."/>
            <person name="Guttman D.S."/>
        </authorList>
    </citation>
    <scope>NUCLEOTIDE SEQUENCE [LARGE SCALE GENOMIC DNA]</scope>
    <source>
        <strain evidence="1 2">ICMP 14479</strain>
    </source>
</reference>
<accession>A0A3M5VUQ4</accession>
<evidence type="ECO:0000313" key="2">
    <source>
        <dbReference type="Proteomes" id="UP000280395"/>
    </source>
</evidence>
<dbReference type="AlphaFoldDB" id="A0A3M5VUQ4"/>
<gene>
    <name evidence="1" type="ORF">ALP29_201791</name>
</gene>
<protein>
    <submittedName>
        <fullName evidence="1">Uncharacterized protein</fullName>
    </submittedName>
</protein>
<proteinExistence type="predicted"/>
<evidence type="ECO:0000313" key="1">
    <source>
        <dbReference type="EMBL" id="RMU62032.1"/>
    </source>
</evidence>
<sequence length="81" mass="8917">MQCLRVDVDGVDLRVRACNGDQQCTGARTAADVCCAFDRVRGALQVVIDRLCKAIGVGAKEDRVFIQRRECGVHQQQIIQA</sequence>
<comment type="caution">
    <text evidence="1">The sequence shown here is derived from an EMBL/GenBank/DDBJ whole genome shotgun (WGS) entry which is preliminary data.</text>
</comment>
<dbReference type="EMBL" id="RBUA01000364">
    <property type="protein sequence ID" value="RMU62032.1"/>
    <property type="molecule type" value="Genomic_DNA"/>
</dbReference>
<organism evidence="1 2">
    <name type="scientific">Pseudomonas syringae pv. avii</name>
    <dbReference type="NCBI Taxonomy" id="663959"/>
    <lineage>
        <taxon>Bacteria</taxon>
        <taxon>Pseudomonadati</taxon>
        <taxon>Pseudomonadota</taxon>
        <taxon>Gammaproteobacteria</taxon>
        <taxon>Pseudomonadales</taxon>
        <taxon>Pseudomonadaceae</taxon>
        <taxon>Pseudomonas</taxon>
        <taxon>Pseudomonas syringae</taxon>
    </lineage>
</organism>
<name>A0A3M5VUQ4_PSESX</name>